<feature type="transmembrane region" description="Helical" evidence="5">
    <location>
        <begin position="6"/>
        <end position="24"/>
    </location>
</feature>
<gene>
    <name evidence="7" type="ORF">N788_11620</name>
</gene>
<evidence type="ECO:0000256" key="3">
    <source>
        <dbReference type="ARBA" id="ARBA00023027"/>
    </source>
</evidence>
<dbReference type="InterPro" id="IPR001732">
    <property type="entry name" value="UDP-Glc/GDP-Man_DH_N"/>
</dbReference>
<dbReference type="InterPro" id="IPR017476">
    <property type="entry name" value="UDP-Glc/GDP-Man"/>
</dbReference>
<dbReference type="PATRIC" id="fig|1121014.3.peg.1074"/>
<dbReference type="InterPro" id="IPR014026">
    <property type="entry name" value="UDP-Glc/GDP-Man_DH_dimer"/>
</dbReference>
<dbReference type="AlphaFoldDB" id="A0A087MJJ8"/>
<evidence type="ECO:0000259" key="6">
    <source>
        <dbReference type="SMART" id="SM00984"/>
    </source>
</evidence>
<name>A0A087MJJ8_9GAMM</name>
<keyword evidence="5" id="KW-0812">Transmembrane</keyword>
<keyword evidence="5" id="KW-1133">Transmembrane helix</keyword>
<dbReference type="InterPro" id="IPR008927">
    <property type="entry name" value="6-PGluconate_DH-like_C_sf"/>
</dbReference>
<evidence type="ECO:0000256" key="5">
    <source>
        <dbReference type="SAM" id="Phobius"/>
    </source>
</evidence>
<dbReference type="PIRSF" id="PIRSF500136">
    <property type="entry name" value="UDP_ManNAc_DH"/>
    <property type="match status" value="1"/>
</dbReference>
<dbReference type="OrthoDB" id="9803238at2"/>
<dbReference type="GO" id="GO:0016628">
    <property type="term" value="F:oxidoreductase activity, acting on the CH-CH group of donors, NAD or NADP as acceptor"/>
    <property type="evidence" value="ECO:0007669"/>
    <property type="project" value="InterPro"/>
</dbReference>
<dbReference type="GO" id="GO:0016616">
    <property type="term" value="F:oxidoreductase activity, acting on the CH-OH group of donors, NAD or NADP as acceptor"/>
    <property type="evidence" value="ECO:0007669"/>
    <property type="project" value="InterPro"/>
</dbReference>
<reference evidence="8" key="1">
    <citation type="submission" date="2013-08" db="EMBL/GenBank/DDBJ databases">
        <title>Genome sequencing of Arenimonas donghaensis.</title>
        <authorList>
            <person name="Chen F."/>
            <person name="Wang G."/>
        </authorList>
    </citation>
    <scope>NUCLEOTIDE SEQUENCE [LARGE SCALE GENOMIC DNA]</scope>
    <source>
        <strain evidence="8">HO3-R19</strain>
    </source>
</reference>
<dbReference type="PANTHER" id="PTHR43491:SF2">
    <property type="entry name" value="UDP-N-ACETYL-D-MANNOSAMINE DEHYDROGENASE"/>
    <property type="match status" value="1"/>
</dbReference>
<protein>
    <recommendedName>
        <fullName evidence="6">UDP-glucose/GDP-mannose dehydrogenase C-terminal domain-containing protein</fullName>
    </recommendedName>
</protein>
<dbReference type="InterPro" id="IPR028359">
    <property type="entry name" value="UDP_ManNAc/GlcNAc_DH"/>
</dbReference>
<dbReference type="Pfam" id="PF03721">
    <property type="entry name" value="UDPG_MGDP_dh_N"/>
    <property type="match status" value="1"/>
</dbReference>
<sequence>MENNQVAIGVLGLGYVGLPLALAFSRYFRVVGYDPNEVRVGQLVQGRDQTGEVSGEELAARSNIRFTADASELAGCNVYIVAVPTPVDQAMTPDLRPLVDACRVVGGQLKPGDTVIFESTVYPGTTEEVCVPELERVSGLVFNKDFSCGYSPERINPGDRNRRLESICKVTSGSTEAAAEFVDALYRKVIVAGTYKAASIRVAEAAKVVENTQRDVNIALMNELAMIFHVIGVDTAQVLSAAATKWNFLPFSPGLVGGHCIGVDPYYLTHKASVMGYHPELLLTSRRINNRMGLYVANRLMRLMAEKGISVVGARILVLGLAFKENCPDLRNTRVVEITEELRKLNARVDVWDPLVDQQEAAQALGSPLVEPVPGGRAYDAILLAVPHAPFLEGPEGWLDSLRKEHSVVFDVKSVLPGESVDGRL</sequence>
<dbReference type="NCBIfam" id="TIGR03026">
    <property type="entry name" value="NDP-sugDHase"/>
    <property type="match status" value="1"/>
</dbReference>
<dbReference type="GO" id="GO:0000271">
    <property type="term" value="P:polysaccharide biosynthetic process"/>
    <property type="evidence" value="ECO:0007669"/>
    <property type="project" value="InterPro"/>
</dbReference>
<feature type="domain" description="UDP-glucose/GDP-mannose dehydrogenase C-terminal" evidence="6">
    <location>
        <begin position="317"/>
        <end position="418"/>
    </location>
</feature>
<evidence type="ECO:0000256" key="4">
    <source>
        <dbReference type="PIRNR" id="PIRNR000124"/>
    </source>
</evidence>
<dbReference type="SMART" id="SM00984">
    <property type="entry name" value="UDPG_MGDP_dh_C"/>
    <property type="match status" value="1"/>
</dbReference>
<reference evidence="7 8" key="2">
    <citation type="journal article" date="2015" name="Stand. Genomic Sci.">
        <title>High quality draft genomic sequence of Arenimonas donghaensis DSM 18148(T).</title>
        <authorList>
            <person name="Chen F."/>
            <person name="Wang H."/>
            <person name="Cao Y."/>
            <person name="Li X."/>
            <person name="Wang G."/>
        </authorList>
    </citation>
    <scope>NUCLEOTIDE SEQUENCE [LARGE SCALE GENOMIC DNA]</scope>
    <source>
        <strain evidence="7 8">HO3-R19</strain>
    </source>
</reference>
<evidence type="ECO:0000256" key="2">
    <source>
        <dbReference type="ARBA" id="ARBA00023002"/>
    </source>
</evidence>
<dbReference type="RefSeq" id="WP_034222138.1">
    <property type="nucleotide sequence ID" value="NZ_AVCJ01000008.1"/>
</dbReference>
<dbReference type="InterPro" id="IPR014027">
    <property type="entry name" value="UDP-Glc/GDP-Man_DH_C"/>
</dbReference>
<evidence type="ECO:0000256" key="1">
    <source>
        <dbReference type="ARBA" id="ARBA00006601"/>
    </source>
</evidence>
<evidence type="ECO:0000313" key="7">
    <source>
        <dbReference type="EMBL" id="KFL37051.1"/>
    </source>
</evidence>
<dbReference type="EMBL" id="AVCJ01000008">
    <property type="protein sequence ID" value="KFL37051.1"/>
    <property type="molecule type" value="Genomic_DNA"/>
</dbReference>
<dbReference type="PANTHER" id="PTHR43491">
    <property type="entry name" value="UDP-N-ACETYL-D-MANNOSAMINE DEHYDROGENASE"/>
    <property type="match status" value="1"/>
</dbReference>
<organism evidence="7 8">
    <name type="scientific">Arenimonas donghaensis DSM 18148 = HO3-R19</name>
    <dbReference type="NCBI Taxonomy" id="1121014"/>
    <lineage>
        <taxon>Bacteria</taxon>
        <taxon>Pseudomonadati</taxon>
        <taxon>Pseudomonadota</taxon>
        <taxon>Gammaproteobacteria</taxon>
        <taxon>Lysobacterales</taxon>
        <taxon>Lysobacteraceae</taxon>
        <taxon>Arenimonas</taxon>
    </lineage>
</organism>
<keyword evidence="3" id="KW-0520">NAD</keyword>
<keyword evidence="8" id="KW-1185">Reference proteome</keyword>
<dbReference type="PIRSF" id="PIRSF000124">
    <property type="entry name" value="UDPglc_GDPman_dh"/>
    <property type="match status" value="1"/>
</dbReference>
<dbReference type="SUPFAM" id="SSF48179">
    <property type="entry name" value="6-phosphogluconate dehydrogenase C-terminal domain-like"/>
    <property type="match status" value="1"/>
</dbReference>
<dbReference type="STRING" id="1121014.N788_11620"/>
<dbReference type="Proteomes" id="UP000029085">
    <property type="component" value="Unassembled WGS sequence"/>
</dbReference>
<dbReference type="GO" id="GO:0051287">
    <property type="term" value="F:NAD binding"/>
    <property type="evidence" value="ECO:0007669"/>
    <property type="project" value="InterPro"/>
</dbReference>
<dbReference type="InterPro" id="IPR036291">
    <property type="entry name" value="NAD(P)-bd_dom_sf"/>
</dbReference>
<comment type="similarity">
    <text evidence="1 4">Belongs to the UDP-glucose/GDP-mannose dehydrogenase family.</text>
</comment>
<dbReference type="SUPFAM" id="SSF52413">
    <property type="entry name" value="UDP-glucose/GDP-mannose dehydrogenase C-terminal domain"/>
    <property type="match status" value="1"/>
</dbReference>
<dbReference type="InterPro" id="IPR036220">
    <property type="entry name" value="UDP-Glc/GDP-Man_DH_C_sf"/>
</dbReference>
<dbReference type="SUPFAM" id="SSF51735">
    <property type="entry name" value="NAD(P)-binding Rossmann-fold domains"/>
    <property type="match status" value="1"/>
</dbReference>
<dbReference type="Pfam" id="PF03720">
    <property type="entry name" value="UDPG_MGDP_dh_C"/>
    <property type="match status" value="1"/>
</dbReference>
<proteinExistence type="inferred from homology"/>
<dbReference type="Gene3D" id="3.40.50.720">
    <property type="entry name" value="NAD(P)-binding Rossmann-like Domain"/>
    <property type="match status" value="2"/>
</dbReference>
<comment type="caution">
    <text evidence="7">The sequence shown here is derived from an EMBL/GenBank/DDBJ whole genome shotgun (WGS) entry which is preliminary data.</text>
</comment>
<keyword evidence="2" id="KW-0560">Oxidoreductase</keyword>
<dbReference type="Pfam" id="PF00984">
    <property type="entry name" value="UDPG_MGDP_dh"/>
    <property type="match status" value="1"/>
</dbReference>
<accession>A0A087MJJ8</accession>
<evidence type="ECO:0000313" key="8">
    <source>
        <dbReference type="Proteomes" id="UP000029085"/>
    </source>
</evidence>
<keyword evidence="5" id="KW-0472">Membrane</keyword>